<comment type="caution">
    <text evidence="1">The sequence shown here is derived from an EMBL/GenBank/DDBJ whole genome shotgun (WGS) entry which is preliminary data.</text>
</comment>
<dbReference type="AlphaFoldDB" id="A0A1Y1VH94"/>
<gene>
    <name evidence="1" type="ORF">BCR36DRAFT_581715</name>
</gene>
<dbReference type="Proteomes" id="UP000193719">
    <property type="component" value="Unassembled WGS sequence"/>
</dbReference>
<reference evidence="1 2" key="2">
    <citation type="submission" date="2016-08" db="EMBL/GenBank/DDBJ databases">
        <title>Pervasive Adenine N6-methylation of Active Genes in Fungi.</title>
        <authorList>
            <consortium name="DOE Joint Genome Institute"/>
            <person name="Mondo S.J."/>
            <person name="Dannebaum R.O."/>
            <person name="Kuo R.C."/>
            <person name="Labutti K."/>
            <person name="Haridas S."/>
            <person name="Kuo A."/>
            <person name="Salamov A."/>
            <person name="Ahrendt S.R."/>
            <person name="Lipzen A."/>
            <person name="Sullivan W."/>
            <person name="Andreopoulos W.B."/>
            <person name="Clum A."/>
            <person name="Lindquist E."/>
            <person name="Daum C."/>
            <person name="Ramamoorthy G.K."/>
            <person name="Gryganskyi A."/>
            <person name="Culley D."/>
            <person name="Magnuson J.K."/>
            <person name="James T.Y."/>
            <person name="O'Malley M.A."/>
            <person name="Stajich J.E."/>
            <person name="Spatafora J.W."/>
            <person name="Visel A."/>
            <person name="Grigoriev I.V."/>
        </authorList>
    </citation>
    <scope>NUCLEOTIDE SEQUENCE [LARGE SCALE GENOMIC DNA]</scope>
    <source>
        <strain evidence="2">finn</strain>
    </source>
</reference>
<dbReference type="OrthoDB" id="2138684at2759"/>
<sequence length="56" mass="6666">MNKLKKPQKHNWFVTEFNQLGESEQYQLSYYSSIHSFGYILYYLLTGKAPLTSDEE</sequence>
<evidence type="ECO:0000313" key="2">
    <source>
        <dbReference type="Proteomes" id="UP000193719"/>
    </source>
</evidence>
<protein>
    <recommendedName>
        <fullName evidence="3">Protein kinase domain-containing protein</fullName>
    </recommendedName>
</protein>
<dbReference type="EMBL" id="MCFH01000010">
    <property type="protein sequence ID" value="ORX54830.1"/>
    <property type="molecule type" value="Genomic_DNA"/>
</dbReference>
<proteinExistence type="predicted"/>
<accession>A0A1Y1VH94</accession>
<name>A0A1Y1VH94_9FUNG</name>
<evidence type="ECO:0008006" key="3">
    <source>
        <dbReference type="Google" id="ProtNLM"/>
    </source>
</evidence>
<organism evidence="1 2">
    <name type="scientific">Piromyces finnis</name>
    <dbReference type="NCBI Taxonomy" id="1754191"/>
    <lineage>
        <taxon>Eukaryota</taxon>
        <taxon>Fungi</taxon>
        <taxon>Fungi incertae sedis</taxon>
        <taxon>Chytridiomycota</taxon>
        <taxon>Chytridiomycota incertae sedis</taxon>
        <taxon>Neocallimastigomycetes</taxon>
        <taxon>Neocallimastigales</taxon>
        <taxon>Neocallimastigaceae</taxon>
        <taxon>Piromyces</taxon>
    </lineage>
</organism>
<dbReference type="InterPro" id="IPR011009">
    <property type="entry name" value="Kinase-like_dom_sf"/>
</dbReference>
<keyword evidence="2" id="KW-1185">Reference proteome</keyword>
<evidence type="ECO:0000313" key="1">
    <source>
        <dbReference type="EMBL" id="ORX54830.1"/>
    </source>
</evidence>
<dbReference type="SUPFAM" id="SSF56112">
    <property type="entry name" value="Protein kinase-like (PK-like)"/>
    <property type="match status" value="1"/>
</dbReference>
<reference evidence="1 2" key="1">
    <citation type="submission" date="2016-08" db="EMBL/GenBank/DDBJ databases">
        <title>Genomes of anaerobic fungi encode conserved fungal cellulosomes for biomass hydrolysis.</title>
        <authorList>
            <consortium name="DOE Joint Genome Institute"/>
            <person name="Haitjema C.H."/>
            <person name="Gilmore S.P."/>
            <person name="Henske J.K."/>
            <person name="Solomon K.V."/>
            <person name="De Groot R."/>
            <person name="Kuo A."/>
            <person name="Mondo S.J."/>
            <person name="Salamov A.A."/>
            <person name="Labutti K."/>
            <person name="Zhao Z."/>
            <person name="Chiniquy J."/>
            <person name="Barry K."/>
            <person name="Brewer H.M."/>
            <person name="Purvine S.O."/>
            <person name="Wright A.T."/>
            <person name="Boxma B."/>
            <person name="Van Alen T."/>
            <person name="Hackstein J.H."/>
            <person name="Baker S.E."/>
            <person name="Grigoriev I.V."/>
            <person name="O'Malley M.A."/>
        </authorList>
    </citation>
    <scope>NUCLEOTIDE SEQUENCE [LARGE SCALE GENOMIC DNA]</scope>
    <source>
        <strain evidence="2">finn</strain>
    </source>
</reference>